<dbReference type="InterPro" id="IPR050695">
    <property type="entry name" value="N-acetylmuramoyl_amidase_3"/>
</dbReference>
<reference evidence="4 5" key="1">
    <citation type="submission" date="2018-06" db="EMBL/GenBank/DDBJ databases">
        <authorList>
            <consortium name="Pathogen Informatics"/>
            <person name="Doyle S."/>
        </authorList>
    </citation>
    <scope>NUCLEOTIDE SEQUENCE [LARGE SCALE GENOMIC DNA]</scope>
    <source>
        <strain evidence="4 5">NCTC9836</strain>
    </source>
</reference>
<dbReference type="EMBL" id="UFWZ01000001">
    <property type="protein sequence ID" value="SUY47042.1"/>
    <property type="molecule type" value="Genomic_DNA"/>
</dbReference>
<keyword evidence="1 4" id="KW-0378">Hydrolase</keyword>
<dbReference type="Gene3D" id="3.40.630.40">
    <property type="entry name" value="Zn-dependent exopeptidases"/>
    <property type="match status" value="1"/>
</dbReference>
<dbReference type="GO" id="GO:0071555">
    <property type="term" value="P:cell wall organization"/>
    <property type="evidence" value="ECO:0007669"/>
    <property type="project" value="UniProtKB-KW"/>
</dbReference>
<dbReference type="SMART" id="SM00287">
    <property type="entry name" value="SH3b"/>
    <property type="match status" value="1"/>
</dbReference>
<organism evidence="4 5">
    <name type="scientific">Clostridium putrefaciens</name>
    <dbReference type="NCBI Taxonomy" id="99675"/>
    <lineage>
        <taxon>Bacteria</taxon>
        <taxon>Bacillati</taxon>
        <taxon>Bacillota</taxon>
        <taxon>Clostridia</taxon>
        <taxon>Eubacteriales</taxon>
        <taxon>Clostridiaceae</taxon>
        <taxon>Clostridium</taxon>
    </lineage>
</organism>
<name>A0A381J9J9_9CLOT</name>
<dbReference type="AlphaFoldDB" id="A0A381J9J9"/>
<gene>
    <name evidence="4" type="primary">lytC</name>
    <name evidence="4" type="ORF">NCTC9836_01369</name>
</gene>
<dbReference type="EC" id="3.5.1.28" evidence="4"/>
<evidence type="ECO:0000256" key="1">
    <source>
        <dbReference type="ARBA" id="ARBA00022801"/>
    </source>
</evidence>
<evidence type="ECO:0000256" key="2">
    <source>
        <dbReference type="ARBA" id="ARBA00023316"/>
    </source>
</evidence>
<dbReference type="InterPro" id="IPR002508">
    <property type="entry name" value="MurNAc-LAA_cat"/>
</dbReference>
<accession>A0A381J9J9</accession>
<feature type="domain" description="SH3b" evidence="3">
    <location>
        <begin position="188"/>
        <end position="252"/>
    </location>
</feature>
<proteinExistence type="predicted"/>
<dbReference type="GO" id="GO:0008745">
    <property type="term" value="F:N-acetylmuramoyl-L-alanine amidase activity"/>
    <property type="evidence" value="ECO:0007669"/>
    <property type="project" value="UniProtKB-EC"/>
</dbReference>
<sequence>MSINKVAQDYGHGVNPDIGAVGIITEESVINNIASHVDVQLHDRGVEVVWTRPTSVSSVNDSLNQRISKANANNVDLFISHHANMAQGNGHEIWVIGLGGEAEAYAKKVDRALTKLGSNSRGVKVGNLAVLRGTNTPAILIEYFFLDTQSNVDFYNRVGAYAYAKSVVRAILGDEPQVEEHIIEENPIQYGTIKVNSVLNVRDGASTNSSIIGQLANGQKVKIDERYSTDIFYNIYYGNSGGFVHKDYVKLD</sequence>
<dbReference type="PROSITE" id="PS51781">
    <property type="entry name" value="SH3B"/>
    <property type="match status" value="1"/>
</dbReference>
<keyword evidence="2" id="KW-0961">Cell wall biogenesis/degradation</keyword>
<protein>
    <submittedName>
        <fullName evidence="4">N-acetylmuramoyl-L-alanine amidase</fullName>
        <ecNumber evidence="4">3.5.1.28</ecNumber>
    </submittedName>
</protein>
<dbReference type="OrthoDB" id="5344211at2"/>
<evidence type="ECO:0000313" key="5">
    <source>
        <dbReference type="Proteomes" id="UP000254664"/>
    </source>
</evidence>
<dbReference type="Pfam" id="PF01520">
    <property type="entry name" value="Amidase_3"/>
    <property type="match status" value="1"/>
</dbReference>
<dbReference type="InterPro" id="IPR003646">
    <property type="entry name" value="SH3-like_bac-type"/>
</dbReference>
<dbReference type="SMART" id="SM00646">
    <property type="entry name" value="Ami_3"/>
    <property type="match status" value="1"/>
</dbReference>
<dbReference type="CDD" id="cd02696">
    <property type="entry name" value="MurNAc-LAA"/>
    <property type="match status" value="1"/>
</dbReference>
<dbReference type="SUPFAM" id="SSF53187">
    <property type="entry name" value="Zn-dependent exopeptidases"/>
    <property type="match status" value="1"/>
</dbReference>
<dbReference type="GO" id="GO:0009253">
    <property type="term" value="P:peptidoglycan catabolic process"/>
    <property type="evidence" value="ECO:0007669"/>
    <property type="project" value="InterPro"/>
</dbReference>
<dbReference type="RefSeq" id="WP_115641046.1">
    <property type="nucleotide sequence ID" value="NZ_UFWZ01000001.1"/>
</dbReference>
<dbReference type="GO" id="GO:0030288">
    <property type="term" value="C:outer membrane-bounded periplasmic space"/>
    <property type="evidence" value="ECO:0007669"/>
    <property type="project" value="TreeGrafter"/>
</dbReference>
<dbReference type="PANTHER" id="PTHR30404:SF0">
    <property type="entry name" value="N-ACETYLMURAMOYL-L-ALANINE AMIDASE AMIC"/>
    <property type="match status" value="1"/>
</dbReference>
<evidence type="ECO:0000259" key="3">
    <source>
        <dbReference type="PROSITE" id="PS51781"/>
    </source>
</evidence>
<dbReference type="Proteomes" id="UP000254664">
    <property type="component" value="Unassembled WGS sequence"/>
</dbReference>
<dbReference type="Gene3D" id="2.30.30.40">
    <property type="entry name" value="SH3 Domains"/>
    <property type="match status" value="1"/>
</dbReference>
<evidence type="ECO:0000313" key="4">
    <source>
        <dbReference type="EMBL" id="SUY47042.1"/>
    </source>
</evidence>
<dbReference type="PANTHER" id="PTHR30404">
    <property type="entry name" value="N-ACETYLMURAMOYL-L-ALANINE AMIDASE"/>
    <property type="match status" value="1"/>
</dbReference>
<dbReference type="Pfam" id="PF08239">
    <property type="entry name" value="SH3_3"/>
    <property type="match status" value="1"/>
</dbReference>
<keyword evidence="5" id="KW-1185">Reference proteome</keyword>